<keyword evidence="1" id="KW-0812">Transmembrane</keyword>
<evidence type="ECO:0000256" key="1">
    <source>
        <dbReference type="SAM" id="Phobius"/>
    </source>
</evidence>
<sequence length="260" mass="27650">MDAADNRVSDDATDGRGYDVELHRRAGRLVLPLICVLAGVVLLTIGHGLLRTLVALGGIALGGTVLAGALRPFRFVVDADGLTVRRPGLRRRVGWPELDAVVLDQPAPRSGVPAAPRLLAVPAPGTRLGPARSRHPFDDRPAVELLDLAGIRESPDELAAALARHAGDRFLDARARRRSTFADPDFTVALRGYRIDVVDALVRQGRDALASGDADLRRAARAEIDRARATGLARAGRGYSVLQVDEALDALVAALIEEPG</sequence>
<keyword evidence="1" id="KW-0472">Membrane</keyword>
<name>A0A1C5HVD2_9ACTN</name>
<protein>
    <recommendedName>
        <fullName evidence="4">DivIVA domain-containing protein</fullName>
    </recommendedName>
</protein>
<feature type="transmembrane region" description="Helical" evidence="1">
    <location>
        <begin position="52"/>
        <end position="70"/>
    </location>
</feature>
<keyword evidence="3" id="KW-1185">Reference proteome</keyword>
<dbReference type="EMBL" id="LT607753">
    <property type="protein sequence ID" value="SCG49581.1"/>
    <property type="molecule type" value="Genomic_DNA"/>
</dbReference>
<proteinExistence type="predicted"/>
<organism evidence="2 3">
    <name type="scientific">Micromonospora coxensis</name>
    <dbReference type="NCBI Taxonomy" id="356852"/>
    <lineage>
        <taxon>Bacteria</taxon>
        <taxon>Bacillati</taxon>
        <taxon>Actinomycetota</taxon>
        <taxon>Actinomycetes</taxon>
        <taxon>Micromonosporales</taxon>
        <taxon>Micromonosporaceae</taxon>
        <taxon>Micromonospora</taxon>
    </lineage>
</organism>
<evidence type="ECO:0000313" key="2">
    <source>
        <dbReference type="EMBL" id="SCG49581.1"/>
    </source>
</evidence>
<evidence type="ECO:0008006" key="4">
    <source>
        <dbReference type="Google" id="ProtNLM"/>
    </source>
</evidence>
<dbReference type="Proteomes" id="UP000198215">
    <property type="component" value="Chromosome I"/>
</dbReference>
<keyword evidence="1" id="KW-1133">Transmembrane helix</keyword>
<evidence type="ECO:0000313" key="3">
    <source>
        <dbReference type="Proteomes" id="UP000198215"/>
    </source>
</evidence>
<gene>
    <name evidence="2" type="ORF">GA0070614_1801</name>
</gene>
<feature type="transmembrane region" description="Helical" evidence="1">
    <location>
        <begin position="29"/>
        <end position="46"/>
    </location>
</feature>
<dbReference type="AlphaFoldDB" id="A0A1C5HVD2"/>
<reference evidence="3" key="1">
    <citation type="submission" date="2016-06" db="EMBL/GenBank/DDBJ databases">
        <authorList>
            <person name="Varghese N."/>
            <person name="Submissions Spin"/>
        </authorList>
    </citation>
    <scope>NUCLEOTIDE SEQUENCE [LARGE SCALE GENOMIC DNA]</scope>
    <source>
        <strain evidence="3">DSM 45161</strain>
    </source>
</reference>
<accession>A0A1C5HVD2</accession>